<dbReference type="AlphaFoldDB" id="A0A7G7BWF7"/>
<dbReference type="Pfam" id="PF00903">
    <property type="entry name" value="Glyoxalase"/>
    <property type="match status" value="1"/>
</dbReference>
<keyword evidence="7" id="KW-0670">Pyruvate</keyword>
<dbReference type="Proteomes" id="UP000515307">
    <property type="component" value="Plasmid unnamed1"/>
</dbReference>
<evidence type="ECO:0000313" key="8">
    <source>
        <dbReference type="Proteomes" id="UP000515307"/>
    </source>
</evidence>
<dbReference type="EC" id="1.13.11.27" evidence="7"/>
<evidence type="ECO:0000313" key="7">
    <source>
        <dbReference type="EMBL" id="QNE79672.1"/>
    </source>
</evidence>
<dbReference type="GO" id="GO:0003868">
    <property type="term" value="F:4-hydroxyphenylpyruvate dioxygenase activity"/>
    <property type="evidence" value="ECO:0007669"/>
    <property type="project" value="UniProtKB-EC"/>
</dbReference>
<dbReference type="PANTHER" id="PTHR11959:SF1">
    <property type="entry name" value="4-HYDROXYPHENYLPYRUVATE DIOXYGENASE"/>
    <property type="match status" value="1"/>
</dbReference>
<reference evidence="8" key="1">
    <citation type="submission" date="2019-10" db="EMBL/GenBank/DDBJ databases">
        <title>Antimicrobial potential of Antarctic Bacteria.</title>
        <authorList>
            <person name="Benaud N."/>
            <person name="Edwards R.J."/>
            <person name="Ferrari B.C."/>
        </authorList>
    </citation>
    <scope>NUCLEOTIDE SEQUENCE [LARGE SCALE GENOMIC DNA]</scope>
    <source>
        <strain evidence="8">NBSH44</strain>
        <plasmid evidence="8">unnamed1</plasmid>
    </source>
</reference>
<evidence type="ECO:0000256" key="1">
    <source>
        <dbReference type="ARBA" id="ARBA00005877"/>
    </source>
</evidence>
<feature type="binding site" evidence="5">
    <location>
        <position position="329"/>
    </location>
    <ligand>
        <name>Fe cation</name>
        <dbReference type="ChEBI" id="CHEBI:24875"/>
    </ligand>
</feature>
<dbReference type="Gene3D" id="3.10.180.10">
    <property type="entry name" value="2,3-Dihydroxybiphenyl 1,2-Dioxygenase, domain 1"/>
    <property type="match status" value="2"/>
</dbReference>
<geneLocation type="plasmid" evidence="7 8">
    <name>unnamed1</name>
</geneLocation>
<protein>
    <submittedName>
        <fullName evidence="7">4-hydroxyphenylpyruvate dioxygenase</fullName>
        <ecNumber evidence="7">1.13.11.27</ecNumber>
    </submittedName>
</protein>
<feature type="domain" description="VOC" evidence="6">
    <location>
        <begin position="167"/>
        <end position="318"/>
    </location>
</feature>
<organism evidence="7 8">
    <name type="scientific">Streptomyces finlayi</name>
    <dbReference type="NCBI Taxonomy" id="67296"/>
    <lineage>
        <taxon>Bacteria</taxon>
        <taxon>Bacillati</taxon>
        <taxon>Actinomycetota</taxon>
        <taxon>Actinomycetes</taxon>
        <taxon>Kitasatosporales</taxon>
        <taxon>Streptomycetaceae</taxon>
        <taxon>Streptomyces</taxon>
    </lineage>
</organism>
<dbReference type="GO" id="GO:0046872">
    <property type="term" value="F:metal ion binding"/>
    <property type="evidence" value="ECO:0007669"/>
    <property type="project" value="UniProtKB-KW"/>
</dbReference>
<sequence length="365" mass="39371">MPTSDPFVFDDVRLDHIRFHVRSIDTALEWLVGGYGLTVRAMSRPEAGAGSRSVEVGTNDISLVLTEAGTAEDHPASQYVARHGDGVADIALRVPDASAAYAAAVGRGARSVAPPARFGDLVTASVGGFGDVVHTFVERPGGAGGPAVPGLHPVPRDAAAPVSTLRSVDHFAVCVRPGDIDDTIAFYRNVFDFEVTFTERLQIGAQAMTTKVVESRSGDVTLTLIEPDITQEPGHIDEFLQEHGCAGVQHIAFATDEIVTTVADLRRRGVAFMGTPDTYYRTLADRVVPTRYTVDELRGQQVLVDEDHGGQLYQIFARSVHPRRTIFLELIERMGARTFGSGNITALYEAAERQRKAADGESWAA</sequence>
<proteinExistence type="inferred from homology"/>
<dbReference type="InterPro" id="IPR005956">
    <property type="entry name" value="4OHPhenylPyrv_dOase"/>
</dbReference>
<dbReference type="InterPro" id="IPR037523">
    <property type="entry name" value="VOC_core"/>
</dbReference>
<comment type="similarity">
    <text evidence="1">Belongs to the 4HPPD family.</text>
</comment>
<dbReference type="RefSeq" id="WP_185303159.1">
    <property type="nucleotide sequence ID" value="NZ_CP045703.1"/>
</dbReference>
<keyword evidence="7" id="KW-0223">Dioxygenase</keyword>
<dbReference type="CDD" id="cd08342">
    <property type="entry name" value="HPPD_N_like"/>
    <property type="match status" value="1"/>
</dbReference>
<dbReference type="KEGG" id="sfiy:F0344_35060"/>
<feature type="binding site" evidence="5">
    <location>
        <position position="250"/>
    </location>
    <ligand>
        <name>Fe cation</name>
        <dbReference type="ChEBI" id="CHEBI:24875"/>
    </ligand>
</feature>
<feature type="domain" description="VOC" evidence="6">
    <location>
        <begin position="13"/>
        <end position="139"/>
    </location>
</feature>
<keyword evidence="4 5" id="KW-0408">Iron</keyword>
<keyword evidence="3" id="KW-0677">Repeat</keyword>
<dbReference type="Pfam" id="PF14696">
    <property type="entry name" value="Glyoxalase_5"/>
    <property type="match status" value="1"/>
</dbReference>
<evidence type="ECO:0000256" key="4">
    <source>
        <dbReference type="ARBA" id="ARBA00023004"/>
    </source>
</evidence>
<gene>
    <name evidence="7" type="primary">hppD</name>
    <name evidence="7" type="ORF">F0344_35060</name>
</gene>
<dbReference type="PIRSF" id="PIRSF009283">
    <property type="entry name" value="HPP_dOase"/>
    <property type="match status" value="1"/>
</dbReference>
<name>A0A7G7BWF7_9ACTN</name>
<dbReference type="EMBL" id="CP045703">
    <property type="protein sequence ID" value="QNE79672.1"/>
    <property type="molecule type" value="Genomic_DNA"/>
</dbReference>
<evidence type="ECO:0000256" key="2">
    <source>
        <dbReference type="ARBA" id="ARBA00022723"/>
    </source>
</evidence>
<feature type="binding site" evidence="5">
    <location>
        <position position="170"/>
    </location>
    <ligand>
        <name>Fe cation</name>
        <dbReference type="ChEBI" id="CHEBI:24875"/>
    </ligand>
</feature>
<evidence type="ECO:0000256" key="5">
    <source>
        <dbReference type="PIRSR" id="PIRSR009283-1"/>
    </source>
</evidence>
<dbReference type="PROSITE" id="PS51819">
    <property type="entry name" value="VOC"/>
    <property type="match status" value="2"/>
</dbReference>
<keyword evidence="7" id="KW-0560">Oxidoreductase</keyword>
<evidence type="ECO:0000259" key="6">
    <source>
        <dbReference type="PROSITE" id="PS51819"/>
    </source>
</evidence>
<evidence type="ECO:0000256" key="3">
    <source>
        <dbReference type="ARBA" id="ARBA00022737"/>
    </source>
</evidence>
<keyword evidence="2 5" id="KW-0479">Metal-binding</keyword>
<keyword evidence="7" id="KW-0614">Plasmid</keyword>
<dbReference type="InterPro" id="IPR041736">
    <property type="entry name" value="4OHPhenylPyrv_dOase_N"/>
</dbReference>
<comment type="cofactor">
    <cofactor evidence="5">
        <name>Fe cation</name>
        <dbReference type="ChEBI" id="CHEBI:24875"/>
    </cofactor>
    <text evidence="5">Binds 1 Fe cation per subunit.</text>
</comment>
<dbReference type="NCBIfam" id="TIGR01263">
    <property type="entry name" value="4HPPD"/>
    <property type="match status" value="1"/>
</dbReference>
<accession>A0A7G7BWF7</accession>
<dbReference type="InterPro" id="IPR004360">
    <property type="entry name" value="Glyas_Fos-R_dOase_dom"/>
</dbReference>
<keyword evidence="8" id="KW-1185">Reference proteome</keyword>
<dbReference type="PANTHER" id="PTHR11959">
    <property type="entry name" value="4-HYDROXYPHENYLPYRUVATE DIOXYGENASE"/>
    <property type="match status" value="1"/>
</dbReference>
<dbReference type="GO" id="GO:0006572">
    <property type="term" value="P:L-tyrosine catabolic process"/>
    <property type="evidence" value="ECO:0007669"/>
    <property type="project" value="TreeGrafter"/>
</dbReference>
<dbReference type="InterPro" id="IPR029068">
    <property type="entry name" value="Glyas_Bleomycin-R_OHBP_Dase"/>
</dbReference>
<dbReference type="SUPFAM" id="SSF54593">
    <property type="entry name" value="Glyoxalase/Bleomycin resistance protein/Dihydroxybiphenyl dioxygenase"/>
    <property type="match status" value="1"/>
</dbReference>